<dbReference type="InterPro" id="IPR015510">
    <property type="entry name" value="PGRP"/>
</dbReference>
<dbReference type="SMART" id="SM00644">
    <property type="entry name" value="Ami_2"/>
    <property type="match status" value="1"/>
</dbReference>
<feature type="transmembrane region" description="Helical" evidence="4">
    <location>
        <begin position="79"/>
        <end position="99"/>
    </location>
</feature>
<feature type="transmembrane region" description="Helical" evidence="4">
    <location>
        <begin position="48"/>
        <end position="73"/>
    </location>
</feature>
<dbReference type="FunFam" id="3.40.80.10:FF:000001">
    <property type="entry name" value="Peptidoglycan recognition protein 1"/>
    <property type="match status" value="1"/>
</dbReference>
<accession>A0A7R9K710</accession>
<keyword evidence="2" id="KW-0399">Innate immunity</keyword>
<evidence type="ECO:0000313" key="7">
    <source>
        <dbReference type="EMBL" id="CAD7607314.1"/>
    </source>
</evidence>
<keyword evidence="4" id="KW-0472">Membrane</keyword>
<evidence type="ECO:0000256" key="3">
    <source>
        <dbReference type="ARBA" id="ARBA00022859"/>
    </source>
</evidence>
<dbReference type="EMBL" id="OE845417">
    <property type="protein sequence ID" value="CAD7607314.1"/>
    <property type="molecule type" value="Genomic_DNA"/>
</dbReference>
<keyword evidence="4" id="KW-0812">Transmembrane</keyword>
<dbReference type="Pfam" id="PF01510">
    <property type="entry name" value="Amidase_2"/>
    <property type="match status" value="1"/>
</dbReference>
<organism evidence="7">
    <name type="scientific">Timema genevievae</name>
    <name type="common">Walking stick</name>
    <dbReference type="NCBI Taxonomy" id="629358"/>
    <lineage>
        <taxon>Eukaryota</taxon>
        <taxon>Metazoa</taxon>
        <taxon>Ecdysozoa</taxon>
        <taxon>Arthropoda</taxon>
        <taxon>Hexapoda</taxon>
        <taxon>Insecta</taxon>
        <taxon>Pterygota</taxon>
        <taxon>Neoptera</taxon>
        <taxon>Polyneoptera</taxon>
        <taxon>Phasmatodea</taxon>
        <taxon>Timematodea</taxon>
        <taxon>Timematoidea</taxon>
        <taxon>Timematidae</taxon>
        <taxon>Timema</taxon>
    </lineage>
</organism>
<dbReference type="AlphaFoldDB" id="A0A7R9K710"/>
<dbReference type="InterPro" id="IPR006619">
    <property type="entry name" value="PGRP_domain_met/bac"/>
</dbReference>
<dbReference type="InterPro" id="IPR036505">
    <property type="entry name" value="Amidase/PGRP_sf"/>
</dbReference>
<keyword evidence="4" id="KW-1133">Transmembrane helix</keyword>
<dbReference type="GO" id="GO:0009253">
    <property type="term" value="P:peptidoglycan catabolic process"/>
    <property type="evidence" value="ECO:0007669"/>
    <property type="project" value="InterPro"/>
</dbReference>
<evidence type="ECO:0000256" key="4">
    <source>
        <dbReference type="SAM" id="Phobius"/>
    </source>
</evidence>
<dbReference type="GO" id="GO:0008745">
    <property type="term" value="F:N-acetylmuramoyl-L-alanine amidase activity"/>
    <property type="evidence" value="ECO:0007669"/>
    <property type="project" value="InterPro"/>
</dbReference>
<evidence type="ECO:0000256" key="2">
    <source>
        <dbReference type="ARBA" id="ARBA00022588"/>
    </source>
</evidence>
<protein>
    <submittedName>
        <fullName evidence="7">Uncharacterized protein</fullName>
    </submittedName>
</protein>
<dbReference type="PANTHER" id="PTHR11022:SF41">
    <property type="entry name" value="PEPTIDOGLYCAN-RECOGNITION PROTEIN LC-RELATED"/>
    <property type="match status" value="1"/>
</dbReference>
<dbReference type="GO" id="GO:0045087">
    <property type="term" value="P:innate immune response"/>
    <property type="evidence" value="ECO:0007669"/>
    <property type="project" value="UniProtKB-KW"/>
</dbReference>
<feature type="domain" description="Peptidoglycan recognition protein family" evidence="6">
    <location>
        <begin position="126"/>
        <end position="270"/>
    </location>
</feature>
<sequence length="298" mass="33633">MHPATLVKAKRGKEYLLDSYQRPYQSLHEDENSSLPLLQSRQPFWRKCVNMAVVALLLVSVVGIITWVLVGIYCKKCSILLPIFLHYFLLISLVCMLPAEKKCCSSSTNGLSESFLPRLYLSRQQFLLVNRSTWEARPAYRTMEANLTAPANHVIVAHTDSAPCVTLSECSKITRVIQGFQMDDLGYADIAYNFLVGGDSQVYEGRGWDTQGALAAHYNNVSLGVAFIGIFEKTALLMQQLEEFQTFLNVSVEKGKLSVDYKLIGHRQVSSTDSPGQALYDIIRTWPHWEDCYMKTCL</sequence>
<proteinExistence type="inferred from homology"/>
<dbReference type="Gene3D" id="3.40.80.10">
    <property type="entry name" value="Peptidoglycan recognition protein-like"/>
    <property type="match status" value="1"/>
</dbReference>
<keyword evidence="3" id="KW-0391">Immunity</keyword>
<comment type="similarity">
    <text evidence="1">Belongs to the N-acetylmuramoyl-L-alanine amidase 2 family.</text>
</comment>
<dbReference type="PANTHER" id="PTHR11022">
    <property type="entry name" value="PEPTIDOGLYCAN RECOGNITION PROTEIN"/>
    <property type="match status" value="1"/>
</dbReference>
<evidence type="ECO:0000259" key="5">
    <source>
        <dbReference type="SMART" id="SM00644"/>
    </source>
</evidence>
<dbReference type="SMART" id="SM00701">
    <property type="entry name" value="PGRP"/>
    <property type="match status" value="1"/>
</dbReference>
<dbReference type="CDD" id="cd06583">
    <property type="entry name" value="PGRP"/>
    <property type="match status" value="1"/>
</dbReference>
<dbReference type="GO" id="GO:0008270">
    <property type="term" value="F:zinc ion binding"/>
    <property type="evidence" value="ECO:0007669"/>
    <property type="project" value="InterPro"/>
</dbReference>
<evidence type="ECO:0000256" key="1">
    <source>
        <dbReference type="ARBA" id="ARBA00007553"/>
    </source>
</evidence>
<dbReference type="InterPro" id="IPR002502">
    <property type="entry name" value="Amidase_domain"/>
</dbReference>
<evidence type="ECO:0000259" key="6">
    <source>
        <dbReference type="SMART" id="SM00701"/>
    </source>
</evidence>
<dbReference type="SUPFAM" id="SSF55846">
    <property type="entry name" value="N-acetylmuramoyl-L-alanine amidase-like"/>
    <property type="match status" value="1"/>
</dbReference>
<name>A0A7R9K710_TIMGE</name>
<gene>
    <name evidence="7" type="ORF">TGEB3V08_LOCUS10160</name>
</gene>
<feature type="domain" description="N-acetylmuramoyl-L-alanine amidase" evidence="5">
    <location>
        <begin position="143"/>
        <end position="276"/>
    </location>
</feature>
<reference evidence="7" key="1">
    <citation type="submission" date="2020-11" db="EMBL/GenBank/DDBJ databases">
        <authorList>
            <person name="Tran Van P."/>
        </authorList>
    </citation>
    <scope>NUCLEOTIDE SEQUENCE</scope>
</reference>